<dbReference type="KEGG" id="mrub:DEO27_017275"/>
<evidence type="ECO:0000259" key="4">
    <source>
        <dbReference type="PROSITE" id="PS50956"/>
    </source>
</evidence>
<proteinExistence type="predicted"/>
<keyword evidence="2" id="KW-0238">DNA-binding</keyword>
<accession>A0A5C1I1I6</accession>
<dbReference type="Proteomes" id="UP000251402">
    <property type="component" value="Chromosome"/>
</dbReference>
<protein>
    <submittedName>
        <fullName evidence="5">Lrp/AsnC family transcriptional regulator</fullName>
    </submittedName>
</protein>
<gene>
    <name evidence="5" type="ORF">DEO27_017275</name>
</gene>
<dbReference type="InterPro" id="IPR019887">
    <property type="entry name" value="Tscrpt_reg_AsnC/Lrp_C"/>
</dbReference>
<keyword evidence="1" id="KW-0805">Transcription regulation</keyword>
<evidence type="ECO:0000313" key="5">
    <source>
        <dbReference type="EMBL" id="QEM11704.1"/>
    </source>
</evidence>
<dbReference type="CDD" id="cd00090">
    <property type="entry name" value="HTH_ARSR"/>
    <property type="match status" value="1"/>
</dbReference>
<reference evidence="5" key="1">
    <citation type="submission" date="2019-08" db="EMBL/GenBank/DDBJ databases">
        <title>Comparative genome analysis confer to the adaptation heavy metal polluted environment.</title>
        <authorList>
            <person name="Li Y."/>
        </authorList>
    </citation>
    <scope>NUCLEOTIDE SEQUENCE [LARGE SCALE GENOMIC DNA]</scope>
    <source>
        <strain evidence="5">P1</strain>
    </source>
</reference>
<keyword evidence="6" id="KW-1185">Reference proteome</keyword>
<evidence type="ECO:0000313" key="6">
    <source>
        <dbReference type="Proteomes" id="UP000251402"/>
    </source>
</evidence>
<dbReference type="InterPro" id="IPR000485">
    <property type="entry name" value="AsnC-type_HTH_dom"/>
</dbReference>
<feature type="domain" description="HTH asnC-type" evidence="4">
    <location>
        <begin position="6"/>
        <end position="67"/>
    </location>
</feature>
<evidence type="ECO:0000256" key="1">
    <source>
        <dbReference type="ARBA" id="ARBA00023015"/>
    </source>
</evidence>
<dbReference type="Gene3D" id="1.10.10.10">
    <property type="entry name" value="Winged helix-like DNA-binding domain superfamily/Winged helix DNA-binding domain"/>
    <property type="match status" value="1"/>
</dbReference>
<dbReference type="EMBL" id="CP043450">
    <property type="protein sequence ID" value="QEM11704.1"/>
    <property type="molecule type" value="Genomic_DNA"/>
</dbReference>
<dbReference type="PRINTS" id="PR00033">
    <property type="entry name" value="HTHASNC"/>
</dbReference>
<dbReference type="GO" id="GO:0043200">
    <property type="term" value="P:response to amino acid"/>
    <property type="evidence" value="ECO:0007669"/>
    <property type="project" value="TreeGrafter"/>
</dbReference>
<dbReference type="Pfam" id="PF01037">
    <property type="entry name" value="AsnC_trans_reg"/>
    <property type="match status" value="1"/>
</dbReference>
<dbReference type="Pfam" id="PF13412">
    <property type="entry name" value="HTH_24"/>
    <property type="match status" value="1"/>
</dbReference>
<dbReference type="PANTHER" id="PTHR30154">
    <property type="entry name" value="LEUCINE-RESPONSIVE REGULATORY PROTEIN"/>
    <property type="match status" value="1"/>
</dbReference>
<dbReference type="SMART" id="SM00344">
    <property type="entry name" value="HTH_ASNC"/>
    <property type="match status" value="1"/>
</dbReference>
<name>A0A5C1I1I6_9SPHI</name>
<dbReference type="InterPro" id="IPR011008">
    <property type="entry name" value="Dimeric_a/b-barrel"/>
</dbReference>
<dbReference type="InterPro" id="IPR036390">
    <property type="entry name" value="WH_DNA-bd_sf"/>
</dbReference>
<keyword evidence="3" id="KW-0804">Transcription</keyword>
<dbReference type="InterPro" id="IPR019888">
    <property type="entry name" value="Tscrpt_reg_AsnC-like"/>
</dbReference>
<dbReference type="OrthoDB" id="9800326at2"/>
<dbReference type="SUPFAM" id="SSF46785">
    <property type="entry name" value="Winged helix' DNA-binding domain"/>
    <property type="match status" value="1"/>
</dbReference>
<dbReference type="PANTHER" id="PTHR30154:SF34">
    <property type="entry name" value="TRANSCRIPTIONAL REGULATOR AZLB"/>
    <property type="match status" value="1"/>
</dbReference>
<dbReference type="SUPFAM" id="SSF54909">
    <property type="entry name" value="Dimeric alpha+beta barrel"/>
    <property type="match status" value="1"/>
</dbReference>
<sequence>MSTTEIDNLDREILRLLQKDALLTNKEISFTTRKSIATIHERIRRLKEQGYIERSVAILNRKKINRNLIAFSQVLLNDHTSTTLAKFEEDVVKFPEVMECFQMTGTFDFILRIATSDMDAYHHFYRHKLATLANITSIQSFFVLSETKSDTAYPI</sequence>
<dbReference type="InterPro" id="IPR011991">
    <property type="entry name" value="ArsR-like_HTH"/>
</dbReference>
<evidence type="ECO:0000256" key="2">
    <source>
        <dbReference type="ARBA" id="ARBA00023125"/>
    </source>
</evidence>
<dbReference type="InterPro" id="IPR036388">
    <property type="entry name" value="WH-like_DNA-bd_sf"/>
</dbReference>
<dbReference type="GO" id="GO:0043565">
    <property type="term" value="F:sequence-specific DNA binding"/>
    <property type="evidence" value="ECO:0007669"/>
    <property type="project" value="InterPro"/>
</dbReference>
<dbReference type="Gene3D" id="3.30.70.920">
    <property type="match status" value="1"/>
</dbReference>
<dbReference type="GO" id="GO:0006355">
    <property type="term" value="P:regulation of DNA-templated transcription"/>
    <property type="evidence" value="ECO:0007669"/>
    <property type="project" value="UniProtKB-ARBA"/>
</dbReference>
<dbReference type="RefSeq" id="WP_112567645.1">
    <property type="nucleotide sequence ID" value="NZ_CP043450.1"/>
</dbReference>
<organism evidence="5 6">
    <name type="scientific">Mucilaginibacter rubeus</name>
    <dbReference type="NCBI Taxonomy" id="2027860"/>
    <lineage>
        <taxon>Bacteria</taxon>
        <taxon>Pseudomonadati</taxon>
        <taxon>Bacteroidota</taxon>
        <taxon>Sphingobacteriia</taxon>
        <taxon>Sphingobacteriales</taxon>
        <taxon>Sphingobacteriaceae</taxon>
        <taxon>Mucilaginibacter</taxon>
    </lineage>
</organism>
<evidence type="ECO:0000256" key="3">
    <source>
        <dbReference type="ARBA" id="ARBA00023163"/>
    </source>
</evidence>
<dbReference type="GO" id="GO:0005829">
    <property type="term" value="C:cytosol"/>
    <property type="evidence" value="ECO:0007669"/>
    <property type="project" value="TreeGrafter"/>
</dbReference>
<dbReference type="PROSITE" id="PS50956">
    <property type="entry name" value="HTH_ASNC_2"/>
    <property type="match status" value="1"/>
</dbReference>
<dbReference type="AlphaFoldDB" id="A0A5C1I1I6"/>